<dbReference type="InterPro" id="IPR000719">
    <property type="entry name" value="Prot_kinase_dom"/>
</dbReference>
<evidence type="ECO:0000313" key="3">
    <source>
        <dbReference type="EMBL" id="PUU81823.1"/>
    </source>
</evidence>
<dbReference type="STRING" id="42251.A0A2T7A261"/>
<comment type="caution">
    <text evidence="3">The sequence shown here is derived from an EMBL/GenBank/DDBJ whole genome shotgun (WGS) entry which is preliminary data.</text>
</comment>
<keyword evidence="3" id="KW-0418">Kinase</keyword>
<dbReference type="PANTHER" id="PTHR44167:SF24">
    <property type="entry name" value="SERINE_THREONINE-PROTEIN KINASE CHK2"/>
    <property type="match status" value="1"/>
</dbReference>
<feature type="region of interest" description="Disordered" evidence="1">
    <location>
        <begin position="154"/>
        <end position="184"/>
    </location>
</feature>
<dbReference type="GO" id="GO:0005524">
    <property type="term" value="F:ATP binding"/>
    <property type="evidence" value="ECO:0007669"/>
    <property type="project" value="InterPro"/>
</dbReference>
<dbReference type="OrthoDB" id="10252171at2759"/>
<proteinExistence type="predicted"/>
<feature type="domain" description="Protein kinase" evidence="2">
    <location>
        <begin position="1"/>
        <end position="148"/>
    </location>
</feature>
<dbReference type="InterPro" id="IPR011009">
    <property type="entry name" value="Kinase-like_dom_sf"/>
</dbReference>
<dbReference type="EMBL" id="NESQ01000039">
    <property type="protein sequence ID" value="PUU81823.1"/>
    <property type="molecule type" value="Genomic_DNA"/>
</dbReference>
<protein>
    <submittedName>
        <fullName evidence="3">Kinase-like domain-containing protein</fullName>
    </submittedName>
</protein>
<dbReference type="AlphaFoldDB" id="A0A2T7A261"/>
<gene>
    <name evidence="3" type="ORF">B9Z19DRAFT_1121741</name>
</gene>
<dbReference type="PROSITE" id="PS50011">
    <property type="entry name" value="PROTEIN_KINASE_DOM"/>
    <property type="match status" value="1"/>
</dbReference>
<dbReference type="Gene3D" id="1.10.510.10">
    <property type="entry name" value="Transferase(Phosphotransferase) domain 1"/>
    <property type="match status" value="1"/>
</dbReference>
<keyword evidence="4" id="KW-1185">Reference proteome</keyword>
<name>A0A2T7A261_TUBBO</name>
<dbReference type="GO" id="GO:0004674">
    <property type="term" value="F:protein serine/threonine kinase activity"/>
    <property type="evidence" value="ECO:0007669"/>
    <property type="project" value="TreeGrafter"/>
</dbReference>
<evidence type="ECO:0000313" key="4">
    <source>
        <dbReference type="Proteomes" id="UP000244722"/>
    </source>
</evidence>
<dbReference type="GO" id="GO:0005634">
    <property type="term" value="C:nucleus"/>
    <property type="evidence" value="ECO:0007669"/>
    <property type="project" value="TreeGrafter"/>
</dbReference>
<dbReference type="Pfam" id="PF00069">
    <property type="entry name" value="Pkinase"/>
    <property type="match status" value="1"/>
</dbReference>
<dbReference type="Proteomes" id="UP000244722">
    <property type="component" value="Unassembled WGS sequence"/>
</dbReference>
<dbReference type="PANTHER" id="PTHR44167">
    <property type="entry name" value="OVARIAN-SPECIFIC SERINE/THREONINE-PROTEIN KINASE LOK-RELATED"/>
    <property type="match status" value="1"/>
</dbReference>
<dbReference type="SUPFAM" id="SSF56112">
    <property type="entry name" value="Protein kinase-like (PK-like)"/>
    <property type="match status" value="1"/>
</dbReference>
<sequence length="184" mass="21102">MSPNTDKCIEHFRGFYVSRVGQTWGSWSVEENLGSSYHNRSHLGVIPVYSAPEVLGLDSNNEVSDYTNFADIWSLGCVIYELFVGTKLFISEGQVSRYYFGKWPFPEDTLKRLSPPIDDPGISLLKSMLIMQPEDRPTPADALSHGWLAFLRSDEEDNRDNENERRQTRDESPDREAEKQTSYI</sequence>
<accession>A0A2T7A261</accession>
<dbReference type="GO" id="GO:0044773">
    <property type="term" value="P:mitotic DNA damage checkpoint signaling"/>
    <property type="evidence" value="ECO:0007669"/>
    <property type="project" value="TreeGrafter"/>
</dbReference>
<reference evidence="3 4" key="1">
    <citation type="submission" date="2017-04" db="EMBL/GenBank/DDBJ databases">
        <title>Draft genome sequence of Tuber borchii Vittad., a whitish edible truffle.</title>
        <authorList>
            <consortium name="DOE Joint Genome Institute"/>
            <person name="Murat C."/>
            <person name="Kuo A."/>
            <person name="Barry K.W."/>
            <person name="Clum A."/>
            <person name="Dockter R.B."/>
            <person name="Fauchery L."/>
            <person name="Iotti M."/>
            <person name="Kohler A."/>
            <person name="Labutti K."/>
            <person name="Lindquist E.A."/>
            <person name="Lipzen A."/>
            <person name="Ohm R.A."/>
            <person name="Wang M."/>
            <person name="Grigoriev I.V."/>
            <person name="Zambonelli A."/>
            <person name="Martin F.M."/>
        </authorList>
    </citation>
    <scope>NUCLEOTIDE SEQUENCE [LARGE SCALE GENOMIC DNA]</scope>
    <source>
        <strain evidence="3 4">Tbo3840</strain>
    </source>
</reference>
<organism evidence="3 4">
    <name type="scientific">Tuber borchii</name>
    <name type="common">White truffle</name>
    <dbReference type="NCBI Taxonomy" id="42251"/>
    <lineage>
        <taxon>Eukaryota</taxon>
        <taxon>Fungi</taxon>
        <taxon>Dikarya</taxon>
        <taxon>Ascomycota</taxon>
        <taxon>Pezizomycotina</taxon>
        <taxon>Pezizomycetes</taxon>
        <taxon>Pezizales</taxon>
        <taxon>Tuberaceae</taxon>
        <taxon>Tuber</taxon>
    </lineage>
</organism>
<evidence type="ECO:0000256" key="1">
    <source>
        <dbReference type="SAM" id="MobiDB-lite"/>
    </source>
</evidence>
<feature type="compositionally biased region" description="Basic and acidic residues" evidence="1">
    <location>
        <begin position="160"/>
        <end position="184"/>
    </location>
</feature>
<evidence type="ECO:0000259" key="2">
    <source>
        <dbReference type="PROSITE" id="PS50011"/>
    </source>
</evidence>
<keyword evidence="3" id="KW-0808">Transferase</keyword>